<dbReference type="GO" id="GO:0030866">
    <property type="term" value="P:cortical actin cytoskeleton organization"/>
    <property type="evidence" value="ECO:0007669"/>
    <property type="project" value="TreeGrafter"/>
</dbReference>
<dbReference type="GO" id="GO:0031032">
    <property type="term" value="P:actomyosin structure organization"/>
    <property type="evidence" value="ECO:0007669"/>
    <property type="project" value="TreeGrafter"/>
</dbReference>
<keyword evidence="11 24" id="KW-0547">Nucleotide-binding</keyword>
<evidence type="ECO:0000256" key="13">
    <source>
        <dbReference type="ARBA" id="ARBA00022777"/>
    </source>
</evidence>
<name>A0AAW2HTU3_9NEOP</name>
<dbReference type="GO" id="GO:1901888">
    <property type="term" value="P:regulation of cell junction assembly"/>
    <property type="evidence" value="ECO:0007669"/>
    <property type="project" value="TreeGrafter"/>
</dbReference>
<evidence type="ECO:0000256" key="21">
    <source>
        <dbReference type="ARBA" id="ARBA00068946"/>
    </source>
</evidence>
<dbReference type="PANTHER" id="PTHR22988">
    <property type="entry name" value="MYOTONIC DYSTROPHY S/T KINASE-RELATED"/>
    <property type="match status" value="1"/>
</dbReference>
<dbReference type="PROSITE" id="PS00108">
    <property type="entry name" value="PROTEIN_KINASE_ST"/>
    <property type="match status" value="1"/>
</dbReference>
<protein>
    <recommendedName>
        <fullName evidence="21">Rho-associated protein kinase let-502</fullName>
        <ecNumber evidence="5">2.7.11.1</ecNumber>
    </recommendedName>
    <alternativeName>
        <fullName evidence="22">Lethal protein 502</fullName>
    </alternativeName>
    <alternativeName>
        <fullName evidence="23">Rho-binding kinase let-502</fullName>
    </alternativeName>
</protein>
<keyword evidence="18" id="KW-0206">Cytoskeleton</keyword>
<dbReference type="EMBL" id="JARGDH010000003">
    <property type="protein sequence ID" value="KAL0273440.1"/>
    <property type="molecule type" value="Genomic_DNA"/>
</dbReference>
<dbReference type="InterPro" id="IPR008271">
    <property type="entry name" value="Ser/Thr_kinase_AS"/>
</dbReference>
<dbReference type="EC" id="2.7.11.1" evidence="5"/>
<comment type="subunit">
    <text evidence="20">Interacts with rho-1.</text>
</comment>
<keyword evidence="7" id="KW-0723">Serine/threonine-protein kinase</keyword>
<evidence type="ECO:0000256" key="25">
    <source>
        <dbReference type="SAM" id="MobiDB-lite"/>
    </source>
</evidence>
<comment type="caution">
    <text evidence="28">The sequence shown here is derived from an EMBL/GenBank/DDBJ whole genome shotgun (WGS) entry which is preliminary data.</text>
</comment>
<dbReference type="GO" id="GO:0005737">
    <property type="term" value="C:cytoplasm"/>
    <property type="evidence" value="ECO:0007669"/>
    <property type="project" value="TreeGrafter"/>
</dbReference>
<dbReference type="GO" id="GO:0000281">
    <property type="term" value="P:mitotic cytokinesis"/>
    <property type="evidence" value="ECO:0007669"/>
    <property type="project" value="TreeGrafter"/>
</dbReference>
<keyword evidence="12" id="KW-0863">Zinc-finger</keyword>
<comment type="similarity">
    <text evidence="4">Belongs to the protein kinase superfamily. AGC Ser/Thr protein kinase family.</text>
</comment>
<dbReference type="InterPro" id="IPR000961">
    <property type="entry name" value="AGC-kinase_C"/>
</dbReference>
<evidence type="ECO:0000259" key="26">
    <source>
        <dbReference type="PROSITE" id="PS50011"/>
    </source>
</evidence>
<dbReference type="PROSITE" id="PS51285">
    <property type="entry name" value="AGC_KINASE_CTER"/>
    <property type="match status" value="1"/>
</dbReference>
<evidence type="ECO:0000259" key="27">
    <source>
        <dbReference type="PROSITE" id="PS51285"/>
    </source>
</evidence>
<dbReference type="PROSITE" id="PS00107">
    <property type="entry name" value="PROTEIN_KINASE_ATP"/>
    <property type="match status" value="1"/>
</dbReference>
<evidence type="ECO:0000256" key="19">
    <source>
        <dbReference type="ARBA" id="ARBA00053856"/>
    </source>
</evidence>
<keyword evidence="13" id="KW-0418">Kinase</keyword>
<evidence type="ECO:0000256" key="18">
    <source>
        <dbReference type="ARBA" id="ARBA00023212"/>
    </source>
</evidence>
<evidence type="ECO:0000256" key="8">
    <source>
        <dbReference type="ARBA" id="ARBA00022553"/>
    </source>
</evidence>
<evidence type="ECO:0000256" key="6">
    <source>
        <dbReference type="ARBA" id="ARBA00022490"/>
    </source>
</evidence>
<feature type="compositionally biased region" description="Acidic residues" evidence="25">
    <location>
        <begin position="362"/>
        <end position="375"/>
    </location>
</feature>
<evidence type="ECO:0000256" key="12">
    <source>
        <dbReference type="ARBA" id="ARBA00022771"/>
    </source>
</evidence>
<evidence type="ECO:0000256" key="9">
    <source>
        <dbReference type="ARBA" id="ARBA00022679"/>
    </source>
</evidence>
<evidence type="ECO:0000313" key="28">
    <source>
        <dbReference type="EMBL" id="KAL0273440.1"/>
    </source>
</evidence>
<organism evidence="28">
    <name type="scientific">Menopon gallinae</name>
    <name type="common">poultry shaft louse</name>
    <dbReference type="NCBI Taxonomy" id="328185"/>
    <lineage>
        <taxon>Eukaryota</taxon>
        <taxon>Metazoa</taxon>
        <taxon>Ecdysozoa</taxon>
        <taxon>Arthropoda</taxon>
        <taxon>Hexapoda</taxon>
        <taxon>Insecta</taxon>
        <taxon>Pterygota</taxon>
        <taxon>Neoptera</taxon>
        <taxon>Paraneoptera</taxon>
        <taxon>Psocodea</taxon>
        <taxon>Troctomorpha</taxon>
        <taxon>Phthiraptera</taxon>
        <taxon>Amblycera</taxon>
        <taxon>Menoponidae</taxon>
        <taxon>Menopon</taxon>
    </lineage>
</organism>
<dbReference type="SMART" id="SM00220">
    <property type="entry name" value="S_TKc"/>
    <property type="match status" value="1"/>
</dbReference>
<dbReference type="InterPro" id="IPR011009">
    <property type="entry name" value="Kinase-like_dom_sf"/>
</dbReference>
<dbReference type="InterPro" id="IPR017441">
    <property type="entry name" value="Protein_kinase_ATP_BS"/>
</dbReference>
<dbReference type="SUPFAM" id="SSF56112">
    <property type="entry name" value="Protein kinase-like (PK-like)"/>
    <property type="match status" value="1"/>
</dbReference>
<gene>
    <name evidence="28" type="ORF">PYX00_006098</name>
</gene>
<evidence type="ECO:0000256" key="17">
    <source>
        <dbReference type="ARBA" id="ARBA00023054"/>
    </source>
</evidence>
<feature type="domain" description="Protein kinase" evidence="26">
    <location>
        <begin position="78"/>
        <end position="340"/>
    </location>
</feature>
<dbReference type="AlphaFoldDB" id="A0AAW2HTU3"/>
<keyword evidence="14" id="KW-0862">Zinc</keyword>
<evidence type="ECO:0000256" key="10">
    <source>
        <dbReference type="ARBA" id="ARBA00022723"/>
    </source>
</evidence>
<dbReference type="FunFam" id="1.10.510.10:FF:000047">
    <property type="entry name" value="Rho-associated protein kinase 1"/>
    <property type="match status" value="1"/>
</dbReference>
<evidence type="ECO:0000256" key="22">
    <source>
        <dbReference type="ARBA" id="ARBA00079005"/>
    </source>
</evidence>
<evidence type="ECO:0000256" key="23">
    <source>
        <dbReference type="ARBA" id="ARBA00082807"/>
    </source>
</evidence>
<feature type="region of interest" description="Disordered" evidence="25">
    <location>
        <begin position="517"/>
        <end position="564"/>
    </location>
</feature>
<comment type="cofactor">
    <cofactor evidence="1">
        <name>Mg(2+)</name>
        <dbReference type="ChEBI" id="CHEBI:18420"/>
    </cofactor>
</comment>
<dbReference type="FunFam" id="3.30.200.20:FF:000072">
    <property type="entry name" value="Rho-associated protein kinase 2"/>
    <property type="match status" value="1"/>
</dbReference>
<evidence type="ECO:0000256" key="24">
    <source>
        <dbReference type="PROSITE-ProRule" id="PRU10141"/>
    </source>
</evidence>
<sequence length="564" mass="65066">MEAIEDEDRKKRLLELEEKIQDPRSVANVDCLLDTIQALVADCDPPGIRRMKNIEAYINRYDKLANDICNLRMKTDDYTLIKVIGRGAFGEVQLVRHKSTRKVYAMKLLSKFEMIKRSDSAFFWEERDIMAHANSEWIVQLHFAFQDAQHLYMVMDYMPGGDLVTLMSNYDVPEKWAKFYCAEVVLALDAIHSMGFVHRDVKPDNMLLDQHGHLKLADFGACMRMDADGLVRSETAVGTPDYISPEVLESQAGDGLYGRECDWWSLGVCLYEMLVGDMPFYADSLVGTYSKIMDHRNSLSFPQDVEISKAAKNLICGFLCDRSQRLGKNGIDEIKSHPFFKNDQWNFENLRETVPPVVPELSGDDDTSNFEDVEKEDTPKEHFPIPKAFAGNHLPFIGFTYSRDYQLLSSKNNSAVADTVDTGITKVNSVQRNQYENDLEREKRKVDELQLKIQGLSAQVEAMKARETEFSEQNSQLEKSITLMKHNLKETQRRSENEIENRRKIEALLAETKKKLEDEQNKRTREMNNNQQTNDKMNQLEKQINELRERSLRRNAKIPQSRGN</sequence>
<keyword evidence="9" id="KW-0808">Transferase</keyword>
<keyword evidence="15 24" id="KW-0067">ATP-binding</keyword>
<evidence type="ECO:0000256" key="7">
    <source>
        <dbReference type="ARBA" id="ARBA00022527"/>
    </source>
</evidence>
<keyword evidence="8" id="KW-0597">Phosphoprotein</keyword>
<evidence type="ECO:0000256" key="4">
    <source>
        <dbReference type="ARBA" id="ARBA00009903"/>
    </source>
</evidence>
<feature type="region of interest" description="Disordered" evidence="25">
    <location>
        <begin position="356"/>
        <end position="381"/>
    </location>
</feature>
<keyword evidence="6" id="KW-0963">Cytoplasm</keyword>
<comment type="function">
    <text evidence="19">Negatively regulates mel-11 to relieve the inhibition of mlc-4, allowing contraction of the circumferentially oriented microfilaments in epidermal cells and thereby regulating myosin II contractility during spermathecal contraction, cleavage furrow contraction in early embryos, and embryonic elongation and morphogenesis. Required for P-cell migration. May also play a role in oocyte cellularization.</text>
</comment>
<evidence type="ECO:0000256" key="3">
    <source>
        <dbReference type="ARBA" id="ARBA00004626"/>
    </source>
</evidence>
<dbReference type="Pfam" id="PF00069">
    <property type="entry name" value="Pkinase"/>
    <property type="match status" value="1"/>
</dbReference>
<dbReference type="PROSITE" id="PS50011">
    <property type="entry name" value="PROTEIN_KINASE_DOM"/>
    <property type="match status" value="1"/>
</dbReference>
<dbReference type="GO" id="GO:0005524">
    <property type="term" value="F:ATP binding"/>
    <property type="evidence" value="ECO:0007669"/>
    <property type="project" value="UniProtKB-UniRule"/>
</dbReference>
<dbReference type="GO" id="GO:0072518">
    <property type="term" value="F:Rho-dependent protein serine/threonine kinase activity"/>
    <property type="evidence" value="ECO:0007669"/>
    <property type="project" value="TreeGrafter"/>
</dbReference>
<dbReference type="GO" id="GO:0005856">
    <property type="term" value="C:cytoskeleton"/>
    <property type="evidence" value="ECO:0007669"/>
    <property type="project" value="UniProtKB-SubCell"/>
</dbReference>
<dbReference type="GO" id="GO:0007266">
    <property type="term" value="P:Rho protein signal transduction"/>
    <property type="evidence" value="ECO:0007669"/>
    <property type="project" value="TreeGrafter"/>
</dbReference>
<evidence type="ECO:0000256" key="2">
    <source>
        <dbReference type="ARBA" id="ARBA00004245"/>
    </source>
</evidence>
<dbReference type="PANTHER" id="PTHR22988:SF73">
    <property type="entry name" value="RHO-ASSOCIATED PROTEIN KINASE"/>
    <property type="match status" value="1"/>
</dbReference>
<dbReference type="InterPro" id="IPR000719">
    <property type="entry name" value="Prot_kinase_dom"/>
</dbReference>
<reference evidence="28" key="1">
    <citation type="journal article" date="2024" name="Gigascience">
        <title>Chromosome-level genome of the poultry shaft louse Menopon gallinae provides insight into the host-switching and adaptive evolution of parasitic lice.</title>
        <authorList>
            <person name="Xu Y."/>
            <person name="Ma L."/>
            <person name="Liu S."/>
            <person name="Liang Y."/>
            <person name="Liu Q."/>
            <person name="He Z."/>
            <person name="Tian L."/>
            <person name="Duan Y."/>
            <person name="Cai W."/>
            <person name="Li H."/>
            <person name="Song F."/>
        </authorList>
    </citation>
    <scope>NUCLEOTIDE SEQUENCE</scope>
    <source>
        <strain evidence="28">Cailab_2023a</strain>
    </source>
</reference>
<evidence type="ECO:0000256" key="5">
    <source>
        <dbReference type="ARBA" id="ARBA00012513"/>
    </source>
</evidence>
<feature type="compositionally biased region" description="Polar residues" evidence="25">
    <location>
        <begin position="527"/>
        <end position="542"/>
    </location>
</feature>
<proteinExistence type="inferred from homology"/>
<comment type="subcellular location">
    <subcellularLocation>
        <location evidence="3">Cleavage furrow</location>
    </subcellularLocation>
    <subcellularLocation>
        <location evidence="2">Cytoplasm</location>
        <location evidence="2">Cytoskeleton</location>
    </subcellularLocation>
</comment>
<evidence type="ECO:0000256" key="11">
    <source>
        <dbReference type="ARBA" id="ARBA00022741"/>
    </source>
</evidence>
<dbReference type="CDD" id="cd05596">
    <property type="entry name" value="STKc_ROCK"/>
    <property type="match status" value="1"/>
</dbReference>
<dbReference type="Gene3D" id="3.30.200.20">
    <property type="entry name" value="Phosphorylase Kinase, domain 1"/>
    <property type="match status" value="1"/>
</dbReference>
<dbReference type="GO" id="GO:0048598">
    <property type="term" value="P:embryonic morphogenesis"/>
    <property type="evidence" value="ECO:0007669"/>
    <property type="project" value="TreeGrafter"/>
</dbReference>
<feature type="compositionally biased region" description="Basic and acidic residues" evidence="25">
    <location>
        <begin position="543"/>
        <end position="552"/>
    </location>
</feature>
<accession>A0AAW2HTU3</accession>
<feature type="binding site" evidence="24">
    <location>
        <position position="107"/>
    </location>
    <ligand>
        <name>ATP</name>
        <dbReference type="ChEBI" id="CHEBI:30616"/>
    </ligand>
</feature>
<evidence type="ECO:0000256" key="20">
    <source>
        <dbReference type="ARBA" id="ARBA00065158"/>
    </source>
</evidence>
<evidence type="ECO:0000256" key="16">
    <source>
        <dbReference type="ARBA" id="ARBA00022842"/>
    </source>
</evidence>
<dbReference type="GO" id="GO:0032154">
    <property type="term" value="C:cleavage furrow"/>
    <property type="evidence" value="ECO:0007669"/>
    <property type="project" value="UniProtKB-SubCell"/>
</dbReference>
<dbReference type="Gene3D" id="1.10.510.10">
    <property type="entry name" value="Transferase(Phosphotransferase) domain 1"/>
    <property type="match status" value="1"/>
</dbReference>
<evidence type="ECO:0000256" key="15">
    <source>
        <dbReference type="ARBA" id="ARBA00022840"/>
    </source>
</evidence>
<evidence type="ECO:0000256" key="1">
    <source>
        <dbReference type="ARBA" id="ARBA00001946"/>
    </source>
</evidence>
<keyword evidence="17" id="KW-0175">Coiled coil</keyword>
<keyword evidence="10" id="KW-0479">Metal-binding</keyword>
<evidence type="ECO:0000256" key="14">
    <source>
        <dbReference type="ARBA" id="ARBA00022833"/>
    </source>
</evidence>
<feature type="compositionally biased region" description="Basic and acidic residues" evidence="25">
    <location>
        <begin position="517"/>
        <end position="526"/>
    </location>
</feature>
<feature type="domain" description="AGC-kinase C-terminal" evidence="27">
    <location>
        <begin position="341"/>
        <end position="411"/>
    </location>
</feature>
<dbReference type="SMART" id="SM00133">
    <property type="entry name" value="S_TK_X"/>
    <property type="match status" value="1"/>
</dbReference>
<dbReference type="InterPro" id="IPR050839">
    <property type="entry name" value="Rho-assoc_Ser/Thr_Kinase"/>
</dbReference>
<keyword evidence="16" id="KW-0460">Magnesium</keyword>
<dbReference type="GO" id="GO:0008270">
    <property type="term" value="F:zinc ion binding"/>
    <property type="evidence" value="ECO:0007669"/>
    <property type="project" value="UniProtKB-KW"/>
</dbReference>